<proteinExistence type="predicted"/>
<protein>
    <submittedName>
        <fullName evidence="1">Uncharacterized protein</fullName>
    </submittedName>
</protein>
<gene>
    <name evidence="1" type="ORF">HMPREF0724_12358</name>
</gene>
<dbReference type="Proteomes" id="UP000004245">
    <property type="component" value="Unassembled WGS sequence"/>
</dbReference>
<dbReference type="HOGENOM" id="CLU_2938726_0_0_11"/>
<sequence>MHFSNPGLSSASISTDTTRISGMIADTADRVRGCDSGLSVTGADRAVGAYRRVVRIIAQQ</sequence>
<comment type="caution">
    <text evidence="1">The sequence shown here is derived from an EMBL/GenBank/DDBJ whole genome shotgun (WGS) entry which is preliminary data.</text>
</comment>
<organism evidence="1 2">
    <name type="scientific">Prescottella equi ATCC 33707</name>
    <dbReference type="NCBI Taxonomy" id="525370"/>
    <lineage>
        <taxon>Bacteria</taxon>
        <taxon>Bacillati</taxon>
        <taxon>Actinomycetota</taxon>
        <taxon>Actinomycetes</taxon>
        <taxon>Mycobacteriales</taxon>
        <taxon>Nocardiaceae</taxon>
        <taxon>Prescottella</taxon>
    </lineage>
</organism>
<accession>E9T149</accession>
<dbReference type="EMBL" id="ADNW02000010">
    <property type="protein sequence ID" value="EGD24150.1"/>
    <property type="molecule type" value="Genomic_DNA"/>
</dbReference>
<name>E9T149_RHOHA</name>
<keyword evidence="2" id="KW-1185">Reference proteome</keyword>
<evidence type="ECO:0000313" key="1">
    <source>
        <dbReference type="EMBL" id="EGD24150.1"/>
    </source>
</evidence>
<evidence type="ECO:0000313" key="2">
    <source>
        <dbReference type="Proteomes" id="UP000004245"/>
    </source>
</evidence>
<dbReference type="AlphaFoldDB" id="E9T149"/>
<reference evidence="1" key="1">
    <citation type="submission" date="2011-01" db="EMBL/GenBank/DDBJ databases">
        <authorList>
            <person name="Muzny D."/>
            <person name="Qin X."/>
            <person name="Buhay C."/>
            <person name="Dugan-Rocha S."/>
            <person name="Ding Y."/>
            <person name="Chen G."/>
            <person name="Hawes A."/>
            <person name="Holder M."/>
            <person name="Jhangiani S."/>
            <person name="Johnson A."/>
            <person name="Khan Z."/>
            <person name="Li Z."/>
            <person name="Liu W."/>
            <person name="Liu X."/>
            <person name="Perez L."/>
            <person name="Shen H."/>
            <person name="Wang Q."/>
            <person name="Watt J."/>
            <person name="Xi L."/>
            <person name="Xin Y."/>
            <person name="Zhou J."/>
            <person name="Deng J."/>
            <person name="Jiang H."/>
            <person name="Liu Y."/>
            <person name="Qu J."/>
            <person name="Song X.-Z."/>
            <person name="Zhang L."/>
            <person name="Villasana D."/>
            <person name="Johnson A."/>
            <person name="Liu J."/>
            <person name="Liyanage D."/>
            <person name="Lorensuhewa L."/>
            <person name="Robinson T."/>
            <person name="Song A."/>
            <person name="Song B.-B."/>
            <person name="Dinh H."/>
            <person name="Thornton R."/>
            <person name="Coyle M."/>
            <person name="Francisco L."/>
            <person name="Jackson L."/>
            <person name="Javaid M."/>
            <person name="Korchina V."/>
            <person name="Kovar C."/>
            <person name="Mata R."/>
            <person name="Mathew T."/>
            <person name="Ngo R."/>
            <person name="Nguyen L."/>
            <person name="Nguyen N."/>
            <person name="Okwuonu G."/>
            <person name="Ongeri F."/>
            <person name="Pham C."/>
            <person name="Simmons D."/>
            <person name="Wilczek-Boney K."/>
            <person name="Hale W."/>
            <person name="Jakkamsetti A."/>
            <person name="Pham P."/>
            <person name="Ruth R."/>
            <person name="San Lucas F."/>
            <person name="Warren J."/>
            <person name="Zhang J."/>
            <person name="Zhao Z."/>
            <person name="Zhou C."/>
            <person name="Zhu D."/>
            <person name="Lee S."/>
            <person name="Bess C."/>
            <person name="Blankenburg K."/>
            <person name="Forbes L."/>
            <person name="Fu Q."/>
            <person name="Gubbala S."/>
            <person name="Hirani K."/>
            <person name="Jayaseelan J.C."/>
            <person name="Lara F."/>
            <person name="Munidasa M."/>
            <person name="Palculict T."/>
            <person name="Patil S."/>
            <person name="Pu L.-L."/>
            <person name="Saada N."/>
            <person name="Tang L."/>
            <person name="Weissenberger G."/>
            <person name="Zhu Y."/>
            <person name="Hemphill L."/>
            <person name="Shang Y."/>
            <person name="Youmans B."/>
            <person name="Ayvaz T."/>
            <person name="Ross M."/>
            <person name="Santibanez J."/>
            <person name="Aqrawi P."/>
            <person name="Gross S."/>
            <person name="Joshi V."/>
            <person name="Fowler G."/>
            <person name="Nazareth L."/>
            <person name="Reid J."/>
            <person name="Worley K."/>
            <person name="Petrosino J."/>
            <person name="Highlander S."/>
            <person name="Gibbs R."/>
        </authorList>
    </citation>
    <scope>NUCLEOTIDE SEQUENCE [LARGE SCALE GENOMIC DNA]</scope>
    <source>
        <strain evidence="1">ATCC 33707</strain>
    </source>
</reference>